<proteinExistence type="inferred from homology"/>
<sequence>MQGLDPLVLLALALGLDALVGEMGAVFRHVRHPVVLMGQAIAVLDQALNRPGASSRVRRAWGVGVVVLLVGGCWTIGELVHGLSTVVPLGWGIELFLVATLLAQRSLHDHVLAVAKALETGGLPAGRRAVAALVSRDPEALDEGAVARAAIESLAENFGDAVVAPVFWYALLGLPGVLAFKMVSTLDSMIGYRTETYRDFGWAAARLDDLANLIPARLAGILLVGAGWGLRGGSVGRGWRVMGRDHGHHRSPNAGWPEAAMAGVLGVRLSGPRVYPGQPPRQDPWVGEGPFALTPSDIRRALTVFWRACLLQGAALIGLAALT</sequence>
<dbReference type="Pfam" id="PF03186">
    <property type="entry name" value="CobD_Cbib"/>
    <property type="match status" value="1"/>
</dbReference>
<dbReference type="AlphaFoldDB" id="A0A512HC46"/>
<evidence type="ECO:0000313" key="10">
    <source>
        <dbReference type="EMBL" id="GEO83014.1"/>
    </source>
</evidence>
<dbReference type="InterPro" id="IPR004485">
    <property type="entry name" value="Cobalamin_biosynth_CobD/CbiB"/>
</dbReference>
<keyword evidence="8 9" id="KW-0472">Membrane</keyword>
<evidence type="ECO:0000256" key="2">
    <source>
        <dbReference type="ARBA" id="ARBA00004953"/>
    </source>
</evidence>
<dbReference type="GO" id="GO:0005886">
    <property type="term" value="C:plasma membrane"/>
    <property type="evidence" value="ECO:0007669"/>
    <property type="project" value="UniProtKB-SubCell"/>
</dbReference>
<keyword evidence="5 9" id="KW-0169">Cobalamin biosynthesis</keyword>
<evidence type="ECO:0000256" key="1">
    <source>
        <dbReference type="ARBA" id="ARBA00004651"/>
    </source>
</evidence>
<dbReference type="UniPathway" id="UPA00148"/>
<comment type="function">
    <text evidence="9">Converts cobyric acid to cobinamide by the addition of aminopropanol on the F carboxylic group.</text>
</comment>
<evidence type="ECO:0000313" key="11">
    <source>
        <dbReference type="Proteomes" id="UP000321567"/>
    </source>
</evidence>
<name>A0A512HC46_9PROT</name>
<evidence type="ECO:0000256" key="5">
    <source>
        <dbReference type="ARBA" id="ARBA00022573"/>
    </source>
</evidence>
<evidence type="ECO:0000256" key="8">
    <source>
        <dbReference type="ARBA" id="ARBA00023136"/>
    </source>
</evidence>
<evidence type="ECO:0000256" key="7">
    <source>
        <dbReference type="ARBA" id="ARBA00022989"/>
    </source>
</evidence>
<dbReference type="GO" id="GO:0015420">
    <property type="term" value="F:ABC-type vitamin B12 transporter activity"/>
    <property type="evidence" value="ECO:0007669"/>
    <property type="project" value="UniProtKB-UniRule"/>
</dbReference>
<accession>A0A512HC46</accession>
<comment type="subcellular location">
    <subcellularLocation>
        <location evidence="1 9">Cell membrane</location>
        <topology evidence="1 9">Multi-pass membrane protein</topology>
    </subcellularLocation>
</comment>
<keyword evidence="7 9" id="KW-1133">Transmembrane helix</keyword>
<evidence type="ECO:0000256" key="6">
    <source>
        <dbReference type="ARBA" id="ARBA00022692"/>
    </source>
</evidence>
<keyword evidence="4 9" id="KW-1003">Cell membrane</keyword>
<comment type="pathway">
    <text evidence="2 9">Cofactor biosynthesis; adenosylcobalamin biosynthesis.</text>
</comment>
<evidence type="ECO:0000256" key="9">
    <source>
        <dbReference type="HAMAP-Rule" id="MF_00024"/>
    </source>
</evidence>
<evidence type="ECO:0000256" key="4">
    <source>
        <dbReference type="ARBA" id="ARBA00022475"/>
    </source>
</evidence>
<dbReference type="HAMAP" id="MF_00024">
    <property type="entry name" value="CobD_CbiB"/>
    <property type="match status" value="1"/>
</dbReference>
<keyword evidence="11" id="KW-1185">Reference proteome</keyword>
<gene>
    <name evidence="9 10" type="primary">cobD</name>
    <name evidence="10" type="ORF">ROR02_31450</name>
</gene>
<dbReference type="Proteomes" id="UP000321567">
    <property type="component" value="Unassembled WGS sequence"/>
</dbReference>
<comment type="caution">
    <text evidence="10">The sequence shown here is derived from an EMBL/GenBank/DDBJ whole genome shotgun (WGS) entry which is preliminary data.</text>
</comment>
<dbReference type="EMBL" id="BJZO01000147">
    <property type="protein sequence ID" value="GEO83014.1"/>
    <property type="molecule type" value="Genomic_DNA"/>
</dbReference>
<organism evidence="10 11">
    <name type="scientific">Pararhodospirillum oryzae</name>
    <dbReference type="NCBI Taxonomy" id="478448"/>
    <lineage>
        <taxon>Bacteria</taxon>
        <taxon>Pseudomonadati</taxon>
        <taxon>Pseudomonadota</taxon>
        <taxon>Alphaproteobacteria</taxon>
        <taxon>Rhodospirillales</taxon>
        <taxon>Rhodospirillaceae</taxon>
        <taxon>Pararhodospirillum</taxon>
    </lineage>
</organism>
<reference evidence="10 11" key="1">
    <citation type="submission" date="2019-07" db="EMBL/GenBank/DDBJ databases">
        <title>Whole genome shotgun sequence of Rhodospirillum oryzae NBRC 107573.</title>
        <authorList>
            <person name="Hosoyama A."/>
            <person name="Uohara A."/>
            <person name="Ohji S."/>
            <person name="Ichikawa N."/>
        </authorList>
    </citation>
    <scope>NUCLEOTIDE SEQUENCE [LARGE SCALE GENOMIC DNA]</scope>
    <source>
        <strain evidence="10 11">NBRC 107573</strain>
    </source>
</reference>
<evidence type="ECO:0000256" key="3">
    <source>
        <dbReference type="ARBA" id="ARBA00006263"/>
    </source>
</evidence>
<protein>
    <recommendedName>
        <fullName evidence="9">Cobalamin biosynthesis protein CobD</fullName>
    </recommendedName>
</protein>
<dbReference type="GO" id="GO:0009236">
    <property type="term" value="P:cobalamin biosynthetic process"/>
    <property type="evidence" value="ECO:0007669"/>
    <property type="project" value="UniProtKB-UniRule"/>
</dbReference>
<dbReference type="PANTHER" id="PTHR34308">
    <property type="entry name" value="COBALAMIN BIOSYNTHESIS PROTEIN CBIB"/>
    <property type="match status" value="1"/>
</dbReference>
<dbReference type="NCBIfam" id="TIGR00380">
    <property type="entry name" value="cobal_cbiB"/>
    <property type="match status" value="1"/>
</dbReference>
<dbReference type="GO" id="GO:0048472">
    <property type="term" value="F:threonine-phosphate decarboxylase activity"/>
    <property type="evidence" value="ECO:0007669"/>
    <property type="project" value="InterPro"/>
</dbReference>
<comment type="similarity">
    <text evidence="3 9">Belongs to the CobD/CbiB family.</text>
</comment>
<keyword evidence="6 9" id="KW-0812">Transmembrane</keyword>
<dbReference type="PANTHER" id="PTHR34308:SF1">
    <property type="entry name" value="COBALAMIN BIOSYNTHESIS PROTEIN CBIB"/>
    <property type="match status" value="1"/>
</dbReference>